<dbReference type="InterPro" id="IPR015495">
    <property type="entry name" value="Myb_TF_plants"/>
</dbReference>
<comment type="subcellular location">
    <subcellularLocation>
        <location evidence="1">Nucleus</location>
    </subcellularLocation>
</comment>
<evidence type="ECO:0000256" key="6">
    <source>
        <dbReference type="ARBA" id="ARBA00023242"/>
    </source>
</evidence>
<keyword evidence="2" id="KW-0677">Repeat</keyword>
<evidence type="ECO:0000259" key="8">
    <source>
        <dbReference type="PROSITE" id="PS50090"/>
    </source>
</evidence>
<keyword evidence="6" id="KW-0539">Nucleus</keyword>
<organism evidence="10 11">
    <name type="scientific">Asparagus officinalis</name>
    <name type="common">Garden asparagus</name>
    <dbReference type="NCBI Taxonomy" id="4686"/>
    <lineage>
        <taxon>Eukaryota</taxon>
        <taxon>Viridiplantae</taxon>
        <taxon>Streptophyta</taxon>
        <taxon>Embryophyta</taxon>
        <taxon>Tracheophyta</taxon>
        <taxon>Spermatophyta</taxon>
        <taxon>Magnoliopsida</taxon>
        <taxon>Liliopsida</taxon>
        <taxon>Asparagales</taxon>
        <taxon>Asparagaceae</taxon>
        <taxon>Asparagoideae</taxon>
        <taxon>Asparagus</taxon>
    </lineage>
</organism>
<dbReference type="AlphaFoldDB" id="A0A5P1F2W4"/>
<dbReference type="Proteomes" id="UP000243459">
    <property type="component" value="Chromosome 4"/>
</dbReference>
<reference evidence="11" key="1">
    <citation type="journal article" date="2017" name="Nat. Commun.">
        <title>The asparagus genome sheds light on the origin and evolution of a young Y chromosome.</title>
        <authorList>
            <person name="Harkess A."/>
            <person name="Zhou J."/>
            <person name="Xu C."/>
            <person name="Bowers J.E."/>
            <person name="Van der Hulst R."/>
            <person name="Ayyampalayam S."/>
            <person name="Mercati F."/>
            <person name="Riccardi P."/>
            <person name="McKain M.R."/>
            <person name="Kakrana A."/>
            <person name="Tang H."/>
            <person name="Ray J."/>
            <person name="Groenendijk J."/>
            <person name="Arikit S."/>
            <person name="Mathioni S.M."/>
            <person name="Nakano M."/>
            <person name="Shan H."/>
            <person name="Telgmann-Rauber A."/>
            <person name="Kanno A."/>
            <person name="Yue Z."/>
            <person name="Chen H."/>
            <person name="Li W."/>
            <person name="Chen Y."/>
            <person name="Xu X."/>
            <person name="Zhang Y."/>
            <person name="Luo S."/>
            <person name="Chen H."/>
            <person name="Gao J."/>
            <person name="Mao Z."/>
            <person name="Pires J.C."/>
            <person name="Luo M."/>
            <person name="Kudrna D."/>
            <person name="Wing R.A."/>
            <person name="Meyers B.C."/>
            <person name="Yi K."/>
            <person name="Kong H."/>
            <person name="Lavrijsen P."/>
            <person name="Sunseri F."/>
            <person name="Falavigna A."/>
            <person name="Ye Y."/>
            <person name="Leebens-Mack J.H."/>
            <person name="Chen G."/>
        </authorList>
    </citation>
    <scope>NUCLEOTIDE SEQUENCE [LARGE SCALE GENOMIC DNA]</scope>
    <source>
        <strain evidence="11">cv. DH0086</strain>
    </source>
</reference>
<dbReference type="InterPro" id="IPR009057">
    <property type="entry name" value="Homeodomain-like_sf"/>
</dbReference>
<evidence type="ECO:0000259" key="9">
    <source>
        <dbReference type="PROSITE" id="PS51294"/>
    </source>
</evidence>
<dbReference type="PROSITE" id="PS50090">
    <property type="entry name" value="MYB_LIKE"/>
    <property type="match status" value="2"/>
</dbReference>
<dbReference type="Gene3D" id="1.10.10.60">
    <property type="entry name" value="Homeodomain-like"/>
    <property type="match status" value="2"/>
</dbReference>
<evidence type="ECO:0000256" key="7">
    <source>
        <dbReference type="SAM" id="MobiDB-lite"/>
    </source>
</evidence>
<feature type="domain" description="Myb-like" evidence="8">
    <location>
        <begin position="64"/>
        <end position="114"/>
    </location>
</feature>
<dbReference type="PANTHER" id="PTHR10641">
    <property type="entry name" value="MYB FAMILY TRANSCRIPTION FACTOR"/>
    <property type="match status" value="1"/>
</dbReference>
<accession>A0A5P1F2W4</accession>
<feature type="compositionally biased region" description="Low complexity" evidence="7">
    <location>
        <begin position="134"/>
        <end position="147"/>
    </location>
</feature>
<evidence type="ECO:0000256" key="4">
    <source>
        <dbReference type="ARBA" id="ARBA00023125"/>
    </source>
</evidence>
<evidence type="ECO:0000256" key="2">
    <source>
        <dbReference type="ARBA" id="ARBA00022737"/>
    </source>
</evidence>
<dbReference type="FunFam" id="1.10.10.60:FF:000001">
    <property type="entry name" value="MYB-related transcription factor"/>
    <property type="match status" value="1"/>
</dbReference>
<dbReference type="Gramene" id="ONK71747">
    <property type="protein sequence ID" value="ONK71747"/>
    <property type="gene ID" value="A4U43_C04F11950"/>
</dbReference>
<dbReference type="OrthoDB" id="2143914at2759"/>
<dbReference type="GO" id="GO:0003677">
    <property type="term" value="F:DNA binding"/>
    <property type="evidence" value="ECO:0007669"/>
    <property type="project" value="UniProtKB-KW"/>
</dbReference>
<dbReference type="InterPro" id="IPR001005">
    <property type="entry name" value="SANT/Myb"/>
</dbReference>
<evidence type="ECO:0000313" key="11">
    <source>
        <dbReference type="Proteomes" id="UP000243459"/>
    </source>
</evidence>
<keyword evidence="5" id="KW-0804">Transcription</keyword>
<feature type="domain" description="HTH myb-type" evidence="9">
    <location>
        <begin position="64"/>
        <end position="118"/>
    </location>
</feature>
<dbReference type="InterPro" id="IPR017930">
    <property type="entry name" value="Myb_dom"/>
</dbReference>
<keyword evidence="11" id="KW-1185">Reference proteome</keyword>
<proteinExistence type="predicted"/>
<dbReference type="EMBL" id="CM007384">
    <property type="protein sequence ID" value="ONK71747.1"/>
    <property type="molecule type" value="Genomic_DNA"/>
</dbReference>
<dbReference type="SUPFAM" id="SSF46689">
    <property type="entry name" value="Homeodomain-like"/>
    <property type="match status" value="1"/>
</dbReference>
<feature type="domain" description="Myb-like" evidence="8">
    <location>
        <begin position="11"/>
        <end position="63"/>
    </location>
</feature>
<feature type="compositionally biased region" description="Basic and acidic residues" evidence="7">
    <location>
        <begin position="120"/>
        <end position="131"/>
    </location>
</feature>
<dbReference type="CDD" id="cd00167">
    <property type="entry name" value="SANT"/>
    <property type="match status" value="2"/>
</dbReference>
<feature type="compositionally biased region" description="Basic and acidic residues" evidence="7">
    <location>
        <begin position="170"/>
        <end position="179"/>
    </location>
</feature>
<feature type="region of interest" description="Disordered" evidence="7">
    <location>
        <begin position="120"/>
        <end position="179"/>
    </location>
</feature>
<dbReference type="PROSITE" id="PS51294">
    <property type="entry name" value="HTH_MYB"/>
    <property type="match status" value="2"/>
</dbReference>
<keyword evidence="4" id="KW-0238">DNA-binding</keyword>
<dbReference type="SMART" id="SM00717">
    <property type="entry name" value="SANT"/>
    <property type="match status" value="2"/>
</dbReference>
<evidence type="ECO:0000256" key="3">
    <source>
        <dbReference type="ARBA" id="ARBA00023015"/>
    </source>
</evidence>
<feature type="compositionally biased region" description="Basic and acidic residues" evidence="7">
    <location>
        <begin position="150"/>
        <end position="161"/>
    </location>
</feature>
<gene>
    <name evidence="10" type="ORF">A4U43_C04F11950</name>
</gene>
<dbReference type="Pfam" id="PF00249">
    <property type="entry name" value="Myb_DNA-binding"/>
    <property type="match status" value="2"/>
</dbReference>
<keyword evidence="3" id="KW-0805">Transcription regulation</keyword>
<dbReference type="FunFam" id="1.10.10.60:FF:000310">
    <property type="entry name" value="MYB transcription factor"/>
    <property type="match status" value="1"/>
</dbReference>
<name>A0A5P1F2W4_ASPOF</name>
<protein>
    <submittedName>
        <fullName evidence="10">Uncharacterized protein</fullName>
    </submittedName>
</protein>
<sequence length="298" mass="33599">MGRGRAPCCAKVGLNKGSWTPEEDMRLITYIHKYGHGNWRALPRLAGLLRCGKSCRLRWINYLRPDIKRGNFTEEEEDTIIKLHGVLGNKWSKIASCLPGRTDNEIKNVWNTHLKKRLTPKDRKSQQKLEEDPSSPSSVTTASVSCSDEGSSKTDKERAETTVEANNESIEMRDQETSKVEIPVEPNLDFWDVFQDCSVSDVGLKDEYSLADLPEIMIEPEILNMINDDLDVAANTAAAANDHRDHQDAEKESENWLAYLEKELDLWGESTATTNADVEGADPVASYFQALQELHLHL</sequence>
<evidence type="ECO:0000256" key="1">
    <source>
        <dbReference type="ARBA" id="ARBA00004123"/>
    </source>
</evidence>
<evidence type="ECO:0000256" key="5">
    <source>
        <dbReference type="ARBA" id="ARBA00023163"/>
    </source>
</evidence>
<evidence type="ECO:0000313" key="10">
    <source>
        <dbReference type="EMBL" id="ONK71747.1"/>
    </source>
</evidence>
<dbReference type="PANTHER" id="PTHR10641:SF1103">
    <property type="entry name" value="TRANSCRIPTION FACTOR MYB72"/>
    <property type="match status" value="1"/>
</dbReference>
<dbReference type="GO" id="GO:0005634">
    <property type="term" value="C:nucleus"/>
    <property type="evidence" value="ECO:0007669"/>
    <property type="project" value="UniProtKB-SubCell"/>
</dbReference>
<feature type="domain" description="HTH myb-type" evidence="9">
    <location>
        <begin position="11"/>
        <end position="63"/>
    </location>
</feature>